<evidence type="ECO:0000256" key="3">
    <source>
        <dbReference type="ARBA" id="ARBA00009479"/>
    </source>
</evidence>
<organism evidence="13 14">
    <name type="scientific">candidate division WOR-1 bacterium DG_54_3</name>
    <dbReference type="NCBI Taxonomy" id="1703775"/>
    <lineage>
        <taxon>Bacteria</taxon>
        <taxon>Bacillati</taxon>
        <taxon>Saganbacteria</taxon>
    </lineage>
</organism>
<dbReference type="AlphaFoldDB" id="A0A0S7XT68"/>
<evidence type="ECO:0000256" key="5">
    <source>
        <dbReference type="ARBA" id="ARBA00022768"/>
    </source>
</evidence>
<evidence type="ECO:0000256" key="10">
    <source>
        <dbReference type="RuleBase" id="RU004389"/>
    </source>
</evidence>
<dbReference type="InterPro" id="IPR013185">
    <property type="entry name" value="Transl_elong_KOW-like"/>
</dbReference>
<proteinExistence type="inferred from homology"/>
<dbReference type="Gene3D" id="2.30.30.30">
    <property type="match status" value="1"/>
</dbReference>
<accession>A0A0S7XT68</accession>
<evidence type="ECO:0000256" key="1">
    <source>
        <dbReference type="ARBA" id="ARBA00004496"/>
    </source>
</evidence>
<evidence type="ECO:0000259" key="12">
    <source>
        <dbReference type="SMART" id="SM01185"/>
    </source>
</evidence>
<dbReference type="PIRSF" id="PIRSF005901">
    <property type="entry name" value="EF-P"/>
    <property type="match status" value="1"/>
</dbReference>
<keyword evidence="6 8" id="KW-0648">Protein biosynthesis</keyword>
<dbReference type="SMART" id="SM00841">
    <property type="entry name" value="Elong-fact-P_C"/>
    <property type="match status" value="1"/>
</dbReference>
<dbReference type="GO" id="GO:0005829">
    <property type="term" value="C:cytosol"/>
    <property type="evidence" value="ECO:0007669"/>
    <property type="project" value="UniProtKB-ARBA"/>
</dbReference>
<dbReference type="SUPFAM" id="SSF50249">
    <property type="entry name" value="Nucleic acid-binding proteins"/>
    <property type="match status" value="2"/>
</dbReference>
<reference evidence="13 14" key="1">
    <citation type="journal article" date="2015" name="Microbiome">
        <title>Genomic resolution of linkages in carbon, nitrogen, and sulfur cycling among widespread estuary sediment bacteria.</title>
        <authorList>
            <person name="Baker B.J."/>
            <person name="Lazar C.S."/>
            <person name="Teske A.P."/>
            <person name="Dick G.J."/>
        </authorList>
    </citation>
    <scope>NUCLEOTIDE SEQUENCE [LARGE SCALE GENOMIC DNA]</scope>
    <source>
        <strain evidence="13">DG_54_3</strain>
    </source>
</reference>
<sequence length="184" mass="20564">MAIPINDVKPGVTVQIGGELFRCLEFHQKRAAQQTRIKIKLKNLRSGAIVDKTFNTGEKIELAHIDYKQMQFLYSDQNDFHFMDQTTYEQISLARDKIGEAAKYLKEGFVVTISFYENEILDVNLPAAVELKVVETSPGFKGDTVSGGKPATMETGVVVQVPFFVNVGDVLKIDTRDGKYLGRA</sequence>
<feature type="domain" description="Elongation factor P C-terminal" evidence="11">
    <location>
        <begin position="129"/>
        <end position="183"/>
    </location>
</feature>
<dbReference type="InterPro" id="IPR013852">
    <property type="entry name" value="Transl_elong_P/YeiP_CS"/>
</dbReference>
<dbReference type="InterPro" id="IPR011768">
    <property type="entry name" value="Transl_elongation_fac_P"/>
</dbReference>
<dbReference type="GO" id="GO:0043043">
    <property type="term" value="P:peptide biosynthetic process"/>
    <property type="evidence" value="ECO:0007669"/>
    <property type="project" value="InterPro"/>
</dbReference>
<dbReference type="PATRIC" id="fig|1703775.3.peg.391"/>
<dbReference type="SMART" id="SM01185">
    <property type="entry name" value="EFP"/>
    <property type="match status" value="1"/>
</dbReference>
<evidence type="ECO:0000256" key="8">
    <source>
        <dbReference type="HAMAP-Rule" id="MF_00141"/>
    </source>
</evidence>
<dbReference type="SUPFAM" id="SSF50104">
    <property type="entry name" value="Translation proteins SH3-like domain"/>
    <property type="match status" value="1"/>
</dbReference>
<evidence type="ECO:0000259" key="11">
    <source>
        <dbReference type="SMART" id="SM00841"/>
    </source>
</evidence>
<dbReference type="InterPro" id="IPR020599">
    <property type="entry name" value="Transl_elong_fac_P/YeiP"/>
</dbReference>
<dbReference type="Pfam" id="PF09285">
    <property type="entry name" value="Elong-fact-P_C"/>
    <property type="match status" value="1"/>
</dbReference>
<dbReference type="NCBIfam" id="NF001810">
    <property type="entry name" value="PRK00529.1"/>
    <property type="match status" value="1"/>
</dbReference>
<comment type="subcellular location">
    <subcellularLocation>
        <location evidence="1 8">Cytoplasm</location>
    </subcellularLocation>
</comment>
<dbReference type="NCBIfam" id="TIGR00038">
    <property type="entry name" value="efp"/>
    <property type="match status" value="1"/>
</dbReference>
<dbReference type="InterPro" id="IPR008991">
    <property type="entry name" value="Translation_prot_SH3-like_sf"/>
</dbReference>
<comment type="caution">
    <text evidence="13">The sequence shown here is derived from an EMBL/GenBank/DDBJ whole genome shotgun (WGS) entry which is preliminary data.</text>
</comment>
<dbReference type="FunFam" id="2.40.50.140:FF:000004">
    <property type="entry name" value="Elongation factor P"/>
    <property type="match status" value="1"/>
</dbReference>
<dbReference type="PANTHER" id="PTHR30053">
    <property type="entry name" value="ELONGATION FACTOR P"/>
    <property type="match status" value="1"/>
</dbReference>
<keyword evidence="4 8" id="KW-0963">Cytoplasm</keyword>
<feature type="domain" description="Translation elongation factor P/YeiP central" evidence="12">
    <location>
        <begin position="67"/>
        <end position="121"/>
    </location>
</feature>
<dbReference type="PANTHER" id="PTHR30053:SF12">
    <property type="entry name" value="ELONGATION FACTOR P (EF-P) FAMILY PROTEIN"/>
    <property type="match status" value="1"/>
</dbReference>
<dbReference type="FunFam" id="2.40.50.140:FF:000009">
    <property type="entry name" value="Elongation factor P"/>
    <property type="match status" value="1"/>
</dbReference>
<keyword evidence="5 8" id="KW-0251">Elongation factor</keyword>
<dbReference type="Gene3D" id="2.40.50.140">
    <property type="entry name" value="Nucleic acid-binding proteins"/>
    <property type="match status" value="2"/>
</dbReference>
<evidence type="ECO:0000256" key="6">
    <source>
        <dbReference type="ARBA" id="ARBA00022917"/>
    </source>
</evidence>
<dbReference type="InterPro" id="IPR014722">
    <property type="entry name" value="Rib_uL2_dom2"/>
</dbReference>
<dbReference type="PROSITE" id="PS01275">
    <property type="entry name" value="EFP"/>
    <property type="match status" value="1"/>
</dbReference>
<dbReference type="InterPro" id="IPR001059">
    <property type="entry name" value="Transl_elong_P/YeiP_cen"/>
</dbReference>
<dbReference type="Pfam" id="PF01132">
    <property type="entry name" value="EFP"/>
    <property type="match status" value="1"/>
</dbReference>
<evidence type="ECO:0000256" key="2">
    <source>
        <dbReference type="ARBA" id="ARBA00004815"/>
    </source>
</evidence>
<evidence type="ECO:0000313" key="14">
    <source>
        <dbReference type="Proteomes" id="UP000051861"/>
    </source>
</evidence>
<dbReference type="InterPro" id="IPR012340">
    <property type="entry name" value="NA-bd_OB-fold"/>
</dbReference>
<name>A0A0S7XT68_UNCSA</name>
<gene>
    <name evidence="8" type="primary">efp</name>
    <name evidence="13" type="ORF">AMJ44_09745</name>
</gene>
<protein>
    <recommendedName>
        <fullName evidence="8 9">Elongation factor P</fullName>
        <shortName evidence="8">EF-P</shortName>
    </recommendedName>
</protein>
<evidence type="ECO:0000256" key="9">
    <source>
        <dbReference type="NCBIfam" id="TIGR00038"/>
    </source>
</evidence>
<evidence type="ECO:0000313" key="13">
    <source>
        <dbReference type="EMBL" id="KPJ65681.1"/>
    </source>
</evidence>
<dbReference type="Proteomes" id="UP000051861">
    <property type="component" value="Unassembled WGS sequence"/>
</dbReference>
<dbReference type="Pfam" id="PF08207">
    <property type="entry name" value="EFP_N"/>
    <property type="match status" value="1"/>
</dbReference>
<comment type="function">
    <text evidence="7 8">Involved in peptide bond synthesis. Stimulates efficient translation and peptide-bond synthesis on native or reconstituted 70S ribosomes in vitro. Probably functions indirectly by altering the affinity of the ribosome for aminoacyl-tRNA, thus increasing their reactivity as acceptors for peptidyl transferase.</text>
</comment>
<dbReference type="GO" id="GO:0003746">
    <property type="term" value="F:translation elongation factor activity"/>
    <property type="evidence" value="ECO:0007669"/>
    <property type="project" value="UniProtKB-UniRule"/>
</dbReference>
<comment type="pathway">
    <text evidence="2 8">Protein biosynthesis; polypeptide chain elongation.</text>
</comment>
<dbReference type="HAMAP" id="MF_00141">
    <property type="entry name" value="EF_P"/>
    <property type="match status" value="1"/>
</dbReference>
<dbReference type="UniPathway" id="UPA00345"/>
<comment type="similarity">
    <text evidence="3 8 10">Belongs to the elongation factor P family.</text>
</comment>
<evidence type="ECO:0000256" key="7">
    <source>
        <dbReference type="ARBA" id="ARBA00025469"/>
    </source>
</evidence>
<dbReference type="InterPro" id="IPR015365">
    <property type="entry name" value="Elong-fact-P_C"/>
</dbReference>
<evidence type="ECO:0000256" key="4">
    <source>
        <dbReference type="ARBA" id="ARBA00022490"/>
    </source>
</evidence>
<dbReference type="CDD" id="cd05794">
    <property type="entry name" value="S1_EF-P_repeat_2"/>
    <property type="match status" value="1"/>
</dbReference>
<dbReference type="EMBL" id="LIZX01000106">
    <property type="protein sequence ID" value="KPJ65681.1"/>
    <property type="molecule type" value="Genomic_DNA"/>
</dbReference>
<dbReference type="CDD" id="cd04470">
    <property type="entry name" value="S1_EF-P_repeat_1"/>
    <property type="match status" value="1"/>
</dbReference>